<dbReference type="EMBL" id="QXFU01001109">
    <property type="protein sequence ID" value="KAE9010495.1"/>
    <property type="molecule type" value="Genomic_DNA"/>
</dbReference>
<evidence type="ECO:0000313" key="4">
    <source>
        <dbReference type="Proteomes" id="UP000435112"/>
    </source>
</evidence>
<dbReference type="Proteomes" id="UP000429607">
    <property type="component" value="Unassembled WGS sequence"/>
</dbReference>
<evidence type="ECO:0000313" key="2">
    <source>
        <dbReference type="EMBL" id="KAE9016095.1"/>
    </source>
</evidence>
<organism evidence="1 4">
    <name type="scientific">Phytophthora rubi</name>
    <dbReference type="NCBI Taxonomy" id="129364"/>
    <lineage>
        <taxon>Eukaryota</taxon>
        <taxon>Sar</taxon>
        <taxon>Stramenopiles</taxon>
        <taxon>Oomycota</taxon>
        <taxon>Peronosporomycetes</taxon>
        <taxon>Peronosporales</taxon>
        <taxon>Peronosporaceae</taxon>
        <taxon>Phytophthora</taxon>
    </lineage>
</organism>
<sequence length="100" mass="11246">MVGTDVLGARIEKNALARDALLRGVLIKDAAKISTEARDMWVAFELEKTNRTYCCHLGKNCSKMVNLAELVDKDRNTSPTLVVWRKTKDKVNLNGLKQSR</sequence>
<evidence type="ECO:0000313" key="3">
    <source>
        <dbReference type="Proteomes" id="UP000429607"/>
    </source>
</evidence>
<protein>
    <submittedName>
        <fullName evidence="1">Uncharacterized protein</fullName>
    </submittedName>
</protein>
<comment type="caution">
    <text evidence="1">The sequence shown here is derived from an EMBL/GenBank/DDBJ whole genome shotgun (WGS) entry which is preliminary data.</text>
</comment>
<reference evidence="3 4" key="1">
    <citation type="submission" date="2018-09" db="EMBL/GenBank/DDBJ databases">
        <title>Genomic investigation of the strawberry pathogen Phytophthora fragariae indicates pathogenicity is determined by transcriptional variation in three key races.</title>
        <authorList>
            <person name="Adams T.M."/>
            <person name="Armitage A.D."/>
            <person name="Sobczyk M.K."/>
            <person name="Bates H.J."/>
            <person name="Dunwell J.M."/>
            <person name="Nellist C.F."/>
            <person name="Harrison R.J."/>
        </authorList>
    </citation>
    <scope>NUCLEOTIDE SEQUENCE [LARGE SCALE GENOMIC DNA]</scope>
    <source>
        <strain evidence="2 3">SCRP249</strain>
        <strain evidence="1 4">SCRP324</strain>
    </source>
</reference>
<dbReference type="EMBL" id="QXFV01001072">
    <property type="protein sequence ID" value="KAE9016095.1"/>
    <property type="molecule type" value="Genomic_DNA"/>
</dbReference>
<evidence type="ECO:0000313" key="1">
    <source>
        <dbReference type="EMBL" id="KAE9010495.1"/>
    </source>
</evidence>
<dbReference type="Proteomes" id="UP000435112">
    <property type="component" value="Unassembled WGS sequence"/>
</dbReference>
<name>A0A6A3KYC8_9STRA</name>
<gene>
    <name evidence="2" type="ORF">PR001_g14735</name>
    <name evidence="1" type="ORF">PR002_g15334</name>
</gene>
<dbReference type="AlphaFoldDB" id="A0A6A3KYC8"/>
<proteinExistence type="predicted"/>
<accession>A0A6A3KYC8</accession>